<protein>
    <recommendedName>
        <fullName evidence="1">DUF2087 domain-containing protein</fullName>
    </recommendedName>
</protein>
<sequence>MPHPARLVSALADAERLELYARVVTAGACGVPAAEFSGGRAPRHLAELVGAGLVREQDGRVTAVTGVFAAALREQRPAAPRDPVDDLFRDGRLVSVPARREVRSKVLDRISRRLFAPGTDYDEKQVNAVLRTCFDDTAALRRYLVDGGHLERTDDGGVYRLACG</sequence>
<dbReference type="Pfam" id="PF09860">
    <property type="entry name" value="DUF2087"/>
    <property type="match status" value="1"/>
</dbReference>
<name>A0A1M6GB42_9ACTN</name>
<dbReference type="InterPro" id="IPR018656">
    <property type="entry name" value="DUF2087"/>
</dbReference>
<dbReference type="EMBL" id="FQZK01000003">
    <property type="protein sequence ID" value="SHJ07087.1"/>
    <property type="molecule type" value="Genomic_DNA"/>
</dbReference>
<reference evidence="2 3" key="1">
    <citation type="submission" date="2016-11" db="EMBL/GenBank/DDBJ databases">
        <authorList>
            <person name="Jaros S."/>
            <person name="Januszkiewicz K."/>
            <person name="Wedrychowicz H."/>
        </authorList>
    </citation>
    <scope>NUCLEOTIDE SEQUENCE [LARGE SCALE GENOMIC DNA]</scope>
    <source>
        <strain evidence="2 3">CGMCC 4.5723</strain>
    </source>
</reference>
<proteinExistence type="predicted"/>
<evidence type="ECO:0000259" key="1">
    <source>
        <dbReference type="Pfam" id="PF09860"/>
    </source>
</evidence>
<gene>
    <name evidence="2" type="ORF">SAMN05421803_103340</name>
</gene>
<feature type="domain" description="DUF2087" evidence="1">
    <location>
        <begin position="92"/>
        <end position="160"/>
    </location>
</feature>
<keyword evidence="3" id="KW-1185">Reference proteome</keyword>
<dbReference type="OrthoDB" id="529288at2"/>
<organism evidence="2 3">
    <name type="scientific">Nocardiopsis flavescens</name>
    <dbReference type="NCBI Taxonomy" id="758803"/>
    <lineage>
        <taxon>Bacteria</taxon>
        <taxon>Bacillati</taxon>
        <taxon>Actinomycetota</taxon>
        <taxon>Actinomycetes</taxon>
        <taxon>Streptosporangiales</taxon>
        <taxon>Nocardiopsidaceae</taxon>
        <taxon>Nocardiopsis</taxon>
    </lineage>
</organism>
<dbReference type="RefSeq" id="WP_073377141.1">
    <property type="nucleotide sequence ID" value="NZ_FQZK01000003.1"/>
</dbReference>
<dbReference type="Proteomes" id="UP000184452">
    <property type="component" value="Unassembled WGS sequence"/>
</dbReference>
<evidence type="ECO:0000313" key="3">
    <source>
        <dbReference type="Proteomes" id="UP000184452"/>
    </source>
</evidence>
<dbReference type="AlphaFoldDB" id="A0A1M6GB42"/>
<dbReference type="STRING" id="758803.SAMN05421803_103340"/>
<evidence type="ECO:0000313" key="2">
    <source>
        <dbReference type="EMBL" id="SHJ07087.1"/>
    </source>
</evidence>
<accession>A0A1M6GB42</accession>